<dbReference type="Pfam" id="PF03372">
    <property type="entry name" value="Exo_endo_phos"/>
    <property type="match status" value="1"/>
</dbReference>
<organism evidence="3 4">
    <name type="scientific">Stenotrophomonas chelatiphaga</name>
    <dbReference type="NCBI Taxonomy" id="517011"/>
    <lineage>
        <taxon>Bacteria</taxon>
        <taxon>Pseudomonadati</taxon>
        <taxon>Pseudomonadota</taxon>
        <taxon>Gammaproteobacteria</taxon>
        <taxon>Lysobacterales</taxon>
        <taxon>Lysobacteraceae</taxon>
        <taxon>Stenotrophomonas</taxon>
    </lineage>
</organism>
<dbReference type="PANTHER" id="PTHR42834">
    <property type="entry name" value="ENDONUCLEASE/EXONUCLEASE/PHOSPHATASE FAMILY PROTEIN (AFU_ORTHOLOGUE AFUA_3G09210)"/>
    <property type="match status" value="1"/>
</dbReference>
<gene>
    <name evidence="3" type="ORF">ABB28_05100</name>
</gene>
<evidence type="ECO:0000256" key="1">
    <source>
        <dbReference type="SAM" id="SignalP"/>
    </source>
</evidence>
<dbReference type="EMBL" id="LDJK01000013">
    <property type="protein sequence ID" value="KRG75722.1"/>
    <property type="molecule type" value="Genomic_DNA"/>
</dbReference>
<protein>
    <submittedName>
        <fullName evidence="3">Endonuclease</fullName>
    </submittedName>
</protein>
<name>A0A0R0DBT2_9GAMM</name>
<dbReference type="GO" id="GO:0004519">
    <property type="term" value="F:endonuclease activity"/>
    <property type="evidence" value="ECO:0007669"/>
    <property type="project" value="UniProtKB-KW"/>
</dbReference>
<dbReference type="InterPro" id="IPR047971">
    <property type="entry name" value="ExeM-like"/>
</dbReference>
<keyword evidence="3" id="KW-0255">Endonuclease</keyword>
<dbReference type="InterPro" id="IPR036691">
    <property type="entry name" value="Endo/exonu/phosph_ase_sf"/>
</dbReference>
<sequence>MRRCLLAFAVALSVSPAFAQPQPQTAPQAMPGQLASPQGATLTLARAPTDWRALDGKYVRIAAPLTLAGTDGLERFGQLTVAFEGRLWQPTEVAVPGSAGYSQVMADNQRRRLLLDDGSDARDPQQVPYLASDAVLRTGMQLRGVEGRVRVDAEGRPSLQLGRALDLPALQRPAVPQVLGSLKVAAFNLENFFNGDGKGGGFPTLRGARTLDEHHAQLNKLIATIGPLDADVAALMELENDGYGPQSAIATLVDAINAAPGSHADWRFVNAGKGPGENPIRVGIIYRASRLTALGTPATLEGGTFVEHSRVPLAQAFQAKGGAPFMVVANHFKSKGCRDASGADADQNDGQGCWNATRVASAQQLNAWMQGDPTGTGARDAVLLGDFNAYAMEDPIRALRSAGWQDAFAVAKVERPYSYVYNGYSGRLDHALLNAGMARRLAGAAEWHSNADEMDASGYQQRNVEGPWRSSDHDPLLLGFDR</sequence>
<keyword evidence="3" id="KW-0378">Hydrolase</keyword>
<reference evidence="3 4" key="1">
    <citation type="submission" date="2015-05" db="EMBL/GenBank/DDBJ databases">
        <title>Genome sequencing and analysis of members of genus Stenotrophomonas.</title>
        <authorList>
            <person name="Patil P.P."/>
            <person name="Midha S."/>
            <person name="Patil P.B."/>
        </authorList>
    </citation>
    <scope>NUCLEOTIDE SEQUENCE [LARGE SCALE GENOMIC DNA]</scope>
    <source>
        <strain evidence="3 4">DSM 21508</strain>
    </source>
</reference>
<comment type="caution">
    <text evidence="3">The sequence shown here is derived from an EMBL/GenBank/DDBJ whole genome shotgun (WGS) entry which is preliminary data.</text>
</comment>
<dbReference type="Proteomes" id="UP000051386">
    <property type="component" value="Unassembled WGS sequence"/>
</dbReference>
<evidence type="ECO:0000259" key="2">
    <source>
        <dbReference type="Pfam" id="PF03372"/>
    </source>
</evidence>
<dbReference type="InterPro" id="IPR005135">
    <property type="entry name" value="Endo/exonuclease/phosphatase"/>
</dbReference>
<keyword evidence="1" id="KW-0732">Signal</keyword>
<dbReference type="AlphaFoldDB" id="A0A0R0DBT2"/>
<feature type="chain" id="PRO_5006395529" evidence="1">
    <location>
        <begin position="20"/>
        <end position="482"/>
    </location>
</feature>
<feature type="domain" description="Endonuclease/exonuclease/phosphatase" evidence="2">
    <location>
        <begin position="215"/>
        <end position="473"/>
    </location>
</feature>
<feature type="signal peptide" evidence="1">
    <location>
        <begin position="1"/>
        <end position="19"/>
    </location>
</feature>
<evidence type="ECO:0000313" key="3">
    <source>
        <dbReference type="EMBL" id="KRG75722.1"/>
    </source>
</evidence>
<dbReference type="FunFam" id="3.60.10.10:FF:000072">
    <property type="entry name" value="Extracellular nuclease"/>
    <property type="match status" value="1"/>
</dbReference>
<dbReference type="PANTHER" id="PTHR42834:SF1">
    <property type="entry name" value="ENDONUCLEASE_EXONUCLEASE_PHOSPHATASE FAMILY PROTEIN (AFU_ORTHOLOGUE AFUA_3G09210)"/>
    <property type="match status" value="1"/>
</dbReference>
<keyword evidence="4" id="KW-1185">Reference proteome</keyword>
<dbReference type="SUPFAM" id="SSF56219">
    <property type="entry name" value="DNase I-like"/>
    <property type="match status" value="1"/>
</dbReference>
<dbReference type="PATRIC" id="fig|517011.3.peg.467"/>
<proteinExistence type="predicted"/>
<accession>A0A0R0DBT2</accession>
<dbReference type="NCBIfam" id="NF033681">
    <property type="entry name" value="ExeM_NucH_DNase"/>
    <property type="match status" value="1"/>
</dbReference>
<evidence type="ECO:0000313" key="4">
    <source>
        <dbReference type="Proteomes" id="UP000051386"/>
    </source>
</evidence>
<dbReference type="CDD" id="cd10283">
    <property type="entry name" value="MnuA_DNase1-like"/>
    <property type="match status" value="1"/>
</dbReference>
<dbReference type="Gene3D" id="3.60.10.10">
    <property type="entry name" value="Endonuclease/exonuclease/phosphatase"/>
    <property type="match status" value="1"/>
</dbReference>
<keyword evidence="3" id="KW-0540">Nuclease</keyword>
<dbReference type="RefSeq" id="WP_057507591.1">
    <property type="nucleotide sequence ID" value="NZ_LDJK01000013.1"/>
</dbReference>